<protein>
    <submittedName>
        <fullName evidence="2">Uncharacterized protein</fullName>
    </submittedName>
</protein>
<evidence type="ECO:0000313" key="3">
    <source>
        <dbReference type="Proteomes" id="UP001211907"/>
    </source>
</evidence>
<keyword evidence="3" id="KW-1185">Reference proteome</keyword>
<feature type="region of interest" description="Disordered" evidence="1">
    <location>
        <begin position="248"/>
        <end position="281"/>
    </location>
</feature>
<dbReference type="EMBL" id="JADGJH010000181">
    <property type="protein sequence ID" value="KAJ3134859.1"/>
    <property type="molecule type" value="Genomic_DNA"/>
</dbReference>
<reference evidence="2" key="1">
    <citation type="submission" date="2020-05" db="EMBL/GenBank/DDBJ databases">
        <title>Phylogenomic resolution of chytrid fungi.</title>
        <authorList>
            <person name="Stajich J.E."/>
            <person name="Amses K."/>
            <person name="Simmons R."/>
            <person name="Seto K."/>
            <person name="Myers J."/>
            <person name="Bonds A."/>
            <person name="Quandt C.A."/>
            <person name="Barry K."/>
            <person name="Liu P."/>
            <person name="Grigoriev I."/>
            <person name="Longcore J.E."/>
            <person name="James T.Y."/>
        </authorList>
    </citation>
    <scope>NUCLEOTIDE SEQUENCE</scope>
    <source>
        <strain evidence="2">JEL0513</strain>
    </source>
</reference>
<sequence>MEPSAPPLPPPYFYSNGITALVSSPNELFSNEKISVDNKNRHQDLDFSKFDLPQKIVLSDVVGSSGTLAVTENRDRKTETVNDANFLAPRPIRQRSKSEEPFSHQTKSTAKISWNWLKFGQKKKSPDPSLINMQSISTPIICHSPTTSRSPAVSSSPKFQSERELDMVDIRVNGVSNWEKVLFITNPASLNRRAASALPAGHLNEFYANPVEKIANAFHNISSSNFYGKSSLPIGFPESTKCELKIEGNLPRDSDDGGKKGKYRIRGTVGSGNGGGSGSGNGFQLASGEWHNVTASLNSTTQLLQVSVWRLVGQETQIWNLHNALVETKGFNAGVGRHFLVRVSLVSGQNLILSFSDATVMQSWSMALQAQAGCQ</sequence>
<dbReference type="AlphaFoldDB" id="A0AAD5XG05"/>
<proteinExistence type="predicted"/>
<organism evidence="2 3">
    <name type="scientific">Physocladia obscura</name>
    <dbReference type="NCBI Taxonomy" id="109957"/>
    <lineage>
        <taxon>Eukaryota</taxon>
        <taxon>Fungi</taxon>
        <taxon>Fungi incertae sedis</taxon>
        <taxon>Chytridiomycota</taxon>
        <taxon>Chytridiomycota incertae sedis</taxon>
        <taxon>Chytridiomycetes</taxon>
        <taxon>Chytridiales</taxon>
        <taxon>Chytriomycetaceae</taxon>
        <taxon>Physocladia</taxon>
    </lineage>
</organism>
<dbReference type="Proteomes" id="UP001211907">
    <property type="component" value="Unassembled WGS sequence"/>
</dbReference>
<evidence type="ECO:0000313" key="2">
    <source>
        <dbReference type="EMBL" id="KAJ3134859.1"/>
    </source>
</evidence>
<name>A0AAD5XG05_9FUNG</name>
<accession>A0AAD5XG05</accession>
<gene>
    <name evidence="2" type="ORF">HK100_003293</name>
</gene>
<evidence type="ECO:0000256" key="1">
    <source>
        <dbReference type="SAM" id="MobiDB-lite"/>
    </source>
</evidence>
<feature type="compositionally biased region" description="Basic and acidic residues" evidence="1">
    <location>
        <begin position="248"/>
        <end position="259"/>
    </location>
</feature>
<feature type="compositionally biased region" description="Gly residues" evidence="1">
    <location>
        <begin position="269"/>
        <end position="281"/>
    </location>
</feature>
<comment type="caution">
    <text evidence="2">The sequence shown here is derived from an EMBL/GenBank/DDBJ whole genome shotgun (WGS) entry which is preliminary data.</text>
</comment>